<feature type="transmembrane region" description="Helical" evidence="1">
    <location>
        <begin position="7"/>
        <end position="27"/>
    </location>
</feature>
<dbReference type="EMBL" id="MQUA01000013">
    <property type="protein sequence ID" value="PQB07259.1"/>
    <property type="molecule type" value="Genomic_DNA"/>
</dbReference>
<comment type="caution">
    <text evidence="2">The sequence shown here is derived from an EMBL/GenBank/DDBJ whole genome shotgun (WGS) entry which is preliminary data.</text>
</comment>
<evidence type="ECO:0000256" key="1">
    <source>
        <dbReference type="SAM" id="Phobius"/>
    </source>
</evidence>
<gene>
    <name evidence="2" type="ORF">BST83_08900</name>
</gene>
<sequence length="132" mass="15514">MKIYKPVFSIIIILIQLILSLKDYYGLQEWRKANPELDGLINLVIHYDTLFLFVLSIGIFEMLTKPSLNKRLIRIFLVIIFFGYHFSGLIPIKDFKYGIYNTAWFLGFSAFVLILAKISKYIIEKITSRKLK</sequence>
<dbReference type="AlphaFoldDB" id="A0A2S7KX78"/>
<dbReference type="Proteomes" id="UP000239522">
    <property type="component" value="Unassembled WGS sequence"/>
</dbReference>
<organism evidence="2 3">
    <name type="scientific">Polaribacter filamentus</name>
    <dbReference type="NCBI Taxonomy" id="53483"/>
    <lineage>
        <taxon>Bacteria</taxon>
        <taxon>Pseudomonadati</taxon>
        <taxon>Bacteroidota</taxon>
        <taxon>Flavobacteriia</taxon>
        <taxon>Flavobacteriales</taxon>
        <taxon>Flavobacteriaceae</taxon>
    </lineage>
</organism>
<keyword evidence="1" id="KW-0472">Membrane</keyword>
<evidence type="ECO:0000313" key="3">
    <source>
        <dbReference type="Proteomes" id="UP000239522"/>
    </source>
</evidence>
<keyword evidence="3" id="KW-1185">Reference proteome</keyword>
<proteinExistence type="predicted"/>
<protein>
    <submittedName>
        <fullName evidence="2">Uncharacterized protein</fullName>
    </submittedName>
</protein>
<feature type="transmembrane region" description="Helical" evidence="1">
    <location>
        <begin position="104"/>
        <end position="123"/>
    </location>
</feature>
<feature type="transmembrane region" description="Helical" evidence="1">
    <location>
        <begin position="72"/>
        <end position="92"/>
    </location>
</feature>
<dbReference type="RefSeq" id="WP_104809491.1">
    <property type="nucleotide sequence ID" value="NZ_MQUA01000013.1"/>
</dbReference>
<keyword evidence="1" id="KW-0812">Transmembrane</keyword>
<name>A0A2S7KX78_9FLAO</name>
<keyword evidence="1" id="KW-1133">Transmembrane helix</keyword>
<dbReference type="OrthoDB" id="1452649at2"/>
<accession>A0A2S7KX78</accession>
<evidence type="ECO:0000313" key="2">
    <source>
        <dbReference type="EMBL" id="PQB07259.1"/>
    </source>
</evidence>
<feature type="transmembrane region" description="Helical" evidence="1">
    <location>
        <begin position="39"/>
        <end position="60"/>
    </location>
</feature>
<reference evidence="2 3" key="1">
    <citation type="submission" date="2016-11" db="EMBL/GenBank/DDBJ databases">
        <title>Trade-off between light-utilization and light-protection in marine flavobacteria.</title>
        <authorList>
            <person name="Kumagai Y."/>
        </authorList>
    </citation>
    <scope>NUCLEOTIDE SEQUENCE [LARGE SCALE GENOMIC DNA]</scope>
    <source>
        <strain evidence="2 3">ATCC 700397</strain>
    </source>
</reference>